<organism evidence="1 2">
    <name type="scientific">Dimorphilus gyrociliatus</name>
    <dbReference type="NCBI Taxonomy" id="2664684"/>
    <lineage>
        <taxon>Eukaryota</taxon>
        <taxon>Metazoa</taxon>
        <taxon>Spiralia</taxon>
        <taxon>Lophotrochozoa</taxon>
        <taxon>Annelida</taxon>
        <taxon>Polychaeta</taxon>
        <taxon>Polychaeta incertae sedis</taxon>
        <taxon>Dinophilidae</taxon>
        <taxon>Dimorphilus</taxon>
    </lineage>
</organism>
<protein>
    <submittedName>
        <fullName evidence="1">Uncharacterized protein</fullName>
    </submittedName>
</protein>
<proteinExistence type="predicted"/>
<dbReference type="OrthoDB" id="6279367at2759"/>
<accession>A0A7I8W1D2</accession>
<dbReference type="AlphaFoldDB" id="A0A7I8W1D2"/>
<reference evidence="1 2" key="1">
    <citation type="submission" date="2020-08" db="EMBL/GenBank/DDBJ databases">
        <authorList>
            <person name="Hejnol A."/>
        </authorList>
    </citation>
    <scope>NUCLEOTIDE SEQUENCE [LARGE SCALE GENOMIC DNA]</scope>
</reference>
<evidence type="ECO:0000313" key="2">
    <source>
        <dbReference type="Proteomes" id="UP000549394"/>
    </source>
</evidence>
<name>A0A7I8W1D2_9ANNE</name>
<comment type="caution">
    <text evidence="1">The sequence shown here is derived from an EMBL/GenBank/DDBJ whole genome shotgun (WGS) entry which is preliminary data.</text>
</comment>
<keyword evidence="2" id="KW-1185">Reference proteome</keyword>
<dbReference type="EMBL" id="CAJFCJ010000014">
    <property type="protein sequence ID" value="CAD5121664.1"/>
    <property type="molecule type" value="Genomic_DNA"/>
</dbReference>
<sequence length="535" mass="62938">MFLFMNVLNYTKMNRRFGRFSGRKIGFRVVLSLILSLSLYTCCKYSRRQYSAEFDNVIEVNSPDNIVIEKYTYRIAIGLAISTKGFQNAKLKDLPIFTSFFTSLCNTASIGYNYTVYIGYDFNDPVLSNIQKLNEFHQMFQIKSLSSCQNIPIVYKLIKVNYSGKPTWVQNDVMQIAYLEGNDFFYRLNDDVYLNSNDWSERYINTLQSYKPSYLGVVGPTVQAVGGNKRVLTFDFVHRTHLDIFGYYYPREFPGWFGDDWITHVYQPFNSVRLKDVSIIHSRAKIRYHNRAETVRKMDTILRRDKDKITDYVILKCNYLKEENSLRNAISMDISDYNIDNIYGAVRNALKSRLYMKDYSFFLNVDIKKISKDIISTFNKLNITLITPDNNRYITDKSMGKFLPLLNRKLDYLHIRHPLNRFSKMDETLINEFLASNKSCQILYDCSDRVERTLKLRFLSFNLRKIRKIIPSLEDLLSLPTNMFTDKLHSLLQHDCLLYYKQNCKNTGKSISIKNNHHFDLLDEKFDKNSLKLLA</sequence>
<evidence type="ECO:0000313" key="1">
    <source>
        <dbReference type="EMBL" id="CAD5121664.1"/>
    </source>
</evidence>
<gene>
    <name evidence="1" type="ORF">DGYR_LOCUS9585</name>
</gene>
<dbReference type="Proteomes" id="UP000549394">
    <property type="component" value="Unassembled WGS sequence"/>
</dbReference>